<keyword evidence="2" id="KW-1185">Reference proteome</keyword>
<reference evidence="1" key="1">
    <citation type="submission" date="2022-06" db="EMBL/GenBank/DDBJ databases">
        <title>Complete genome sequence and characterization of Cupriavidus gilardii QJ1 isolated from contaminating cells.</title>
        <authorList>
            <person name="Qi J."/>
        </authorList>
    </citation>
    <scope>NUCLEOTIDE SEQUENCE</scope>
    <source>
        <strain evidence="1">QJ1</strain>
    </source>
</reference>
<evidence type="ECO:0000313" key="2">
    <source>
        <dbReference type="Proteomes" id="UP001056648"/>
    </source>
</evidence>
<dbReference type="EMBL" id="CP098736">
    <property type="protein sequence ID" value="USE78975.1"/>
    <property type="molecule type" value="Genomic_DNA"/>
</dbReference>
<sequence>MAAMDFFSQFETLWAQTGQVEAIEDNQYKAGWAYIGATPPSVEQFNKVQQLSDQKAAWLFAQMKELAERAGFDLTAATTDALTRGVSRLSASVVGMMRNGRMSIVNATQTASFTADELIVQDGLDGAAYRLANFNEGINLGITGAGGMDTGLAPASGFVAIYAIHNPTTDESALLGKDATTAVQPEVYTGDHMPAGFEASALVSVWPTNATRQFALGHQRDREVFTTYNAMLSTTVKQTALTPLSVAAYAPPNAKTLSGDGGLSASVDTTGDLFVAGAPGGNIGLKHITQTSLKAGAAQIGTYSYVPVIEQQKIYYVATTTAGTMNATIYISSYTF</sequence>
<dbReference type="Proteomes" id="UP001056648">
    <property type="component" value="Chromosome 2"/>
</dbReference>
<evidence type="ECO:0000313" key="1">
    <source>
        <dbReference type="EMBL" id="USE78975.1"/>
    </source>
</evidence>
<dbReference type="RefSeq" id="WP_252252698.1">
    <property type="nucleotide sequence ID" value="NZ_CP098736.1"/>
</dbReference>
<proteinExistence type="predicted"/>
<protein>
    <recommendedName>
        <fullName evidence="3">Tail fiber protein</fullName>
    </recommendedName>
</protein>
<accession>A0ABY4VW63</accession>
<evidence type="ECO:0008006" key="3">
    <source>
        <dbReference type="Google" id="ProtNLM"/>
    </source>
</evidence>
<gene>
    <name evidence="1" type="ORF">NDR89_20275</name>
</gene>
<organism evidence="1 2">
    <name type="scientific">Cupriavidus gilardii</name>
    <dbReference type="NCBI Taxonomy" id="82541"/>
    <lineage>
        <taxon>Bacteria</taxon>
        <taxon>Pseudomonadati</taxon>
        <taxon>Pseudomonadota</taxon>
        <taxon>Betaproteobacteria</taxon>
        <taxon>Burkholderiales</taxon>
        <taxon>Burkholderiaceae</taxon>
        <taxon>Cupriavidus</taxon>
    </lineage>
</organism>
<name>A0ABY4VW63_9BURK</name>